<feature type="compositionally biased region" description="Low complexity" evidence="8">
    <location>
        <begin position="321"/>
        <end position="336"/>
    </location>
</feature>
<comment type="similarity">
    <text evidence="2 7">Belongs to the nonaspanin (TM9SF) (TC 9.A.2) family.</text>
</comment>
<dbReference type="VEuPathDB" id="TrichDB:TRFO_17169"/>
<proteinExistence type="inferred from homology"/>
<feature type="region of interest" description="Disordered" evidence="8">
    <location>
        <begin position="242"/>
        <end position="262"/>
    </location>
</feature>
<dbReference type="GeneID" id="94834131"/>
<evidence type="ECO:0000313" key="11">
    <source>
        <dbReference type="Proteomes" id="UP000179807"/>
    </source>
</evidence>
<dbReference type="RefSeq" id="XP_068365954.1">
    <property type="nucleotide sequence ID" value="XM_068499427.1"/>
</dbReference>
<feature type="transmembrane region" description="Helical" evidence="7">
    <location>
        <begin position="455"/>
        <end position="476"/>
    </location>
</feature>
<dbReference type="InterPro" id="IPR004240">
    <property type="entry name" value="EMP70"/>
</dbReference>
<evidence type="ECO:0000256" key="3">
    <source>
        <dbReference type="ARBA" id="ARBA00022692"/>
    </source>
</evidence>
<keyword evidence="4 9" id="KW-0732">Signal</keyword>
<dbReference type="GO" id="GO:0016020">
    <property type="term" value="C:membrane"/>
    <property type="evidence" value="ECO:0007669"/>
    <property type="project" value="UniProtKB-SubCell"/>
</dbReference>
<dbReference type="GO" id="GO:0072657">
    <property type="term" value="P:protein localization to membrane"/>
    <property type="evidence" value="ECO:0007669"/>
    <property type="project" value="TreeGrafter"/>
</dbReference>
<evidence type="ECO:0000256" key="1">
    <source>
        <dbReference type="ARBA" id="ARBA00004141"/>
    </source>
</evidence>
<feature type="transmembrane region" description="Helical" evidence="7">
    <location>
        <begin position="676"/>
        <end position="695"/>
    </location>
</feature>
<keyword evidence="5 7" id="KW-1133">Transmembrane helix</keyword>
<evidence type="ECO:0000313" key="10">
    <source>
        <dbReference type="EMBL" id="OHT12818.1"/>
    </source>
</evidence>
<name>A0A1J4KNX9_9EUKA</name>
<feature type="chain" id="PRO_5012068651" description="Transmembrane 9 superfamily member" evidence="9">
    <location>
        <begin position="16"/>
        <end position="746"/>
    </location>
</feature>
<dbReference type="EMBL" id="MLAK01000554">
    <property type="protein sequence ID" value="OHT12818.1"/>
    <property type="molecule type" value="Genomic_DNA"/>
</dbReference>
<evidence type="ECO:0000256" key="5">
    <source>
        <dbReference type="ARBA" id="ARBA00022989"/>
    </source>
</evidence>
<sequence length="746" mass="85207">MVLFFSCLLLASSTSYLDNEIIIAYANKVGPVDNPLRIYKFSKLPFCTIPSENRIQSPNSIIDKFIGNNLEDIGIHFRFKKNETTFSVCNVSLDSQKVSRFETAIKNNYHYQFIIDDLPVWGYVGSTDSGIPLLYTKLNFFIGFNKNNIVAVRLKNDRNSAVSLNEGSLITFKYSVTFFESDIVFEKRSENLFNKNFFRSSIHLYTLMNSALLVVLLAVLVALIINKINNVNENPSHSLIFTQDSNTSNSNSNNSNPNILTSQKSKLNSSLLGNSMKKGNRMVDGSVQNDEHLKNNSFSLLTEKESEINVDQIYSFSSRGNSHNSKNSIINHDNSSFSDNYDDQESDFKGDDQTKKRYNNETNKKKNYSENGSGNREENDLEHSDNEFTRFLKKSSRRVYVGNYGWLAVRKDVFRQPKNLSMISVLAGLGIQALISLLFYSIVNFVCPSFYTFRGKLISLAFISILFLAPISGFMVSSFGGFFGCKKWLRLSLSAPIVVFLPAFVIAVLNSTLSKVYSTIHSINFFLLFFIFMILSSLSMLLSALGGFLSYKLGLTNFSNKLRNEISLVPRKIEEDYIIKPQQHRYNTSNNNKYRRRPFCLKTTFLCLIVGLLCCCTVLIEFFYILTAIWQFKYFYLWIYIVTSITCMCFVSGLSTIIIIYIILQNEDYRWQWPAFLGPASCGLYLYIYSIYFLLVKTSIRGIFEVIYFMTNNLLLVSVISIACGGTGYLVSTIFVYKIYSNLKYD</sequence>
<evidence type="ECO:0000256" key="4">
    <source>
        <dbReference type="ARBA" id="ARBA00022729"/>
    </source>
</evidence>
<feature type="transmembrane region" description="Helical" evidence="7">
    <location>
        <begin position="420"/>
        <end position="443"/>
    </location>
</feature>
<dbReference type="OrthoDB" id="1666796at2759"/>
<reference evidence="10" key="1">
    <citation type="submission" date="2016-10" db="EMBL/GenBank/DDBJ databases">
        <authorList>
            <person name="Benchimol M."/>
            <person name="Almeida L.G."/>
            <person name="Vasconcelos A.T."/>
            <person name="Perreira-Neves A."/>
            <person name="Rosa I.A."/>
            <person name="Tasca T."/>
            <person name="Bogo M.R."/>
            <person name="de Souza W."/>
        </authorList>
    </citation>
    <scope>NUCLEOTIDE SEQUENCE [LARGE SCALE GENOMIC DNA]</scope>
    <source>
        <strain evidence="10">K</strain>
    </source>
</reference>
<feature type="signal peptide" evidence="9">
    <location>
        <begin position="1"/>
        <end position="15"/>
    </location>
</feature>
<accession>A0A1J4KNX9</accession>
<protein>
    <recommendedName>
        <fullName evidence="7">Transmembrane 9 superfamily member</fullName>
    </recommendedName>
</protein>
<dbReference type="AlphaFoldDB" id="A0A1J4KNX9"/>
<feature type="transmembrane region" description="Helical" evidence="7">
    <location>
        <begin position="488"/>
        <end position="513"/>
    </location>
</feature>
<evidence type="ECO:0000256" key="2">
    <source>
        <dbReference type="ARBA" id="ARBA00005227"/>
    </source>
</evidence>
<evidence type="ECO:0000256" key="7">
    <source>
        <dbReference type="RuleBase" id="RU363079"/>
    </source>
</evidence>
<gene>
    <name evidence="10" type="ORF">TRFO_17169</name>
</gene>
<evidence type="ECO:0000256" key="9">
    <source>
        <dbReference type="SAM" id="SignalP"/>
    </source>
</evidence>
<feature type="transmembrane region" description="Helical" evidence="7">
    <location>
        <begin position="715"/>
        <end position="737"/>
    </location>
</feature>
<dbReference type="PANTHER" id="PTHR10766">
    <property type="entry name" value="TRANSMEMBRANE 9 SUPERFAMILY PROTEIN"/>
    <property type="match status" value="1"/>
</dbReference>
<comment type="subcellular location">
    <subcellularLocation>
        <location evidence="1">Membrane</location>
        <topology evidence="1">Multi-pass membrane protein</topology>
    </subcellularLocation>
</comment>
<organism evidence="10 11">
    <name type="scientific">Tritrichomonas foetus</name>
    <dbReference type="NCBI Taxonomy" id="1144522"/>
    <lineage>
        <taxon>Eukaryota</taxon>
        <taxon>Metamonada</taxon>
        <taxon>Parabasalia</taxon>
        <taxon>Tritrichomonadida</taxon>
        <taxon>Tritrichomonadidae</taxon>
        <taxon>Tritrichomonas</taxon>
    </lineage>
</organism>
<feature type="compositionally biased region" description="Basic and acidic residues" evidence="8">
    <location>
        <begin position="346"/>
        <end position="368"/>
    </location>
</feature>
<feature type="transmembrane region" description="Helical" evidence="7">
    <location>
        <begin position="605"/>
        <end position="629"/>
    </location>
</feature>
<feature type="transmembrane region" description="Helical" evidence="7">
    <location>
        <begin position="525"/>
        <end position="551"/>
    </location>
</feature>
<evidence type="ECO:0000256" key="6">
    <source>
        <dbReference type="ARBA" id="ARBA00023136"/>
    </source>
</evidence>
<feature type="transmembrane region" description="Helical" evidence="7">
    <location>
        <begin position="635"/>
        <end position="664"/>
    </location>
</feature>
<keyword evidence="11" id="KW-1185">Reference proteome</keyword>
<dbReference type="Pfam" id="PF02990">
    <property type="entry name" value="EMP70"/>
    <property type="match status" value="2"/>
</dbReference>
<keyword evidence="3 7" id="KW-0812">Transmembrane</keyword>
<comment type="caution">
    <text evidence="10">The sequence shown here is derived from an EMBL/GenBank/DDBJ whole genome shotgun (WGS) entry which is preliminary data.</text>
</comment>
<keyword evidence="6 7" id="KW-0472">Membrane</keyword>
<dbReference type="Proteomes" id="UP000179807">
    <property type="component" value="Unassembled WGS sequence"/>
</dbReference>
<evidence type="ECO:0000256" key="8">
    <source>
        <dbReference type="SAM" id="MobiDB-lite"/>
    </source>
</evidence>
<feature type="region of interest" description="Disordered" evidence="8">
    <location>
        <begin position="318"/>
        <end position="381"/>
    </location>
</feature>
<feature type="compositionally biased region" description="Low complexity" evidence="8">
    <location>
        <begin position="245"/>
        <end position="262"/>
    </location>
</feature>
<feature type="transmembrane region" description="Helical" evidence="7">
    <location>
        <begin position="202"/>
        <end position="225"/>
    </location>
</feature>